<keyword evidence="2" id="KW-1185">Reference proteome</keyword>
<dbReference type="Proteomes" id="UP000250078">
    <property type="component" value="Unassembled WGS sequence"/>
</dbReference>
<name>A0ACC8EQ71_9PEZI</name>
<accession>A0ACC8EQ71</accession>
<gene>
    <name evidence="1" type="ORF">K441DRAFT_681827</name>
</gene>
<organism evidence="1 2">
    <name type="scientific">Cenococcum geophilum 1.58</name>
    <dbReference type="NCBI Taxonomy" id="794803"/>
    <lineage>
        <taxon>Eukaryota</taxon>
        <taxon>Fungi</taxon>
        <taxon>Dikarya</taxon>
        <taxon>Ascomycota</taxon>
        <taxon>Pezizomycotina</taxon>
        <taxon>Dothideomycetes</taxon>
        <taxon>Pleosporomycetidae</taxon>
        <taxon>Gloniales</taxon>
        <taxon>Gloniaceae</taxon>
        <taxon>Cenococcum</taxon>
    </lineage>
</organism>
<sequence>MDPLSVAVSIVGLTTFCADVGNYLGGVKHAPGSAERLGNQVSSLRHVLEQLDAFLRGESVKDKKFAKTSALVQSTEVCKSQLLQVLGKLEKVNKNILHRVIFPLDEKEINRSIEVLRGCAQTFQFSLTIDGCALMSETAENVAASLRIQLETSKKIVEMTCRMVTMTDLAREANRACESLSDILLTISTFSTTAIQVDELSMGVRRLEVASQSEKERTVLKWLALPSLSTEKHYDVKAQRTPRTGDWLFTGPAFQKWVTVQDERKAFICFGGPGVGKTVLTSFIIDHLLETLKGQSMGVAWCYCDYRERLSLTPMTFAASLLRQLSLQTKPFPQPVFDFYELFKTESPQKQAKYLIKTLISVCSTFSECFVVVDALDEIDPKHRKDFLKILKELQSASVKIFIATRPHLHDTFETFSSDIRQLVEAHENDIKTFLANSLANSENMEELLDDKMTEEVINTLSQNANGMFLLPALQIQAVLDQVSKSGIRSILRSLSSDLHEVFGGFIERIKSQPGSRQQVASAALTWLAYAKRNLSIDELRHALATRPSDTELDQDNMVSPRIIVESCLGLLVIEQENSAIRLVHFSLEEYLQTHRQNLFPNGDLTLAVTCLTYSTFSSILLCFQDNQADLASLVQDYPLLAYSCNYWGHHAGLSMTPMIRELAMKFLSEKARVVGVSKITNWGFERKALLHEYQHLLTTGNSLHCVSMFGLAELIPDLIRKGASVREQNQRGNSPLHEATYFTQIEAANALLKEGAAVDQENYDSNTALFLASASGHVELLELLLKFEANPNARCRDGWTPLHKAADCGHLKAVELLLDHDASLTQASSRGLTALHRASGRGHLEVVQLLLSRCSELNAQSSDGWTPLHGAASSGRNDVVQLLLSKKAEVDHVARDGCTPLHRACLRGHLDTVRTLLRFGAEHIVADEIGEIPLHKAAKGGHVSVVRLLLSDALEMRAAQLEFSNVWSQVPRDMALNAAYYDLAKLLTLNYDNISDQNEVELMIKSGNLSKIERLLAEGIVPDKPDNNGLTPLHQAISNEKYKVASMLVDHGANIEHAALNGWTPLHTASKRGNLDCVKLCLQHKAQVTSRDRFGRTPLHKACQGGNVDVVRLLIENNADPEARDWAHYEAIHACAEAGHEDIARFLVFEYHVCLECRTVDGQTSQAVAARAGYHDLAEFLRSQR</sequence>
<proteinExistence type="predicted"/>
<reference evidence="1 2" key="1">
    <citation type="journal article" date="2016" name="Nat. Commun.">
        <title>Ectomycorrhizal ecology is imprinted in the genome of the dominant symbiotic fungus Cenococcum geophilum.</title>
        <authorList>
            <consortium name="DOE Joint Genome Institute"/>
            <person name="Peter M."/>
            <person name="Kohler A."/>
            <person name="Ohm R.A."/>
            <person name="Kuo A."/>
            <person name="Krutzmann J."/>
            <person name="Morin E."/>
            <person name="Arend M."/>
            <person name="Barry K.W."/>
            <person name="Binder M."/>
            <person name="Choi C."/>
            <person name="Clum A."/>
            <person name="Copeland A."/>
            <person name="Grisel N."/>
            <person name="Haridas S."/>
            <person name="Kipfer T."/>
            <person name="LaButti K."/>
            <person name="Lindquist E."/>
            <person name="Lipzen A."/>
            <person name="Maire R."/>
            <person name="Meier B."/>
            <person name="Mihaltcheva S."/>
            <person name="Molinier V."/>
            <person name="Murat C."/>
            <person name="Poggeler S."/>
            <person name="Quandt C.A."/>
            <person name="Sperisen C."/>
            <person name="Tritt A."/>
            <person name="Tisserant E."/>
            <person name="Crous P.W."/>
            <person name="Henrissat B."/>
            <person name="Nehls U."/>
            <person name="Egli S."/>
            <person name="Spatafora J.W."/>
            <person name="Grigoriev I.V."/>
            <person name="Martin F.M."/>
        </authorList>
    </citation>
    <scope>NUCLEOTIDE SEQUENCE [LARGE SCALE GENOMIC DNA]</scope>
    <source>
        <strain evidence="1 2">1.58</strain>
    </source>
</reference>
<evidence type="ECO:0000313" key="1">
    <source>
        <dbReference type="EMBL" id="OCK88490.1"/>
    </source>
</evidence>
<protein>
    <submittedName>
        <fullName evidence="1">Ankyrin</fullName>
    </submittedName>
</protein>
<evidence type="ECO:0000313" key="2">
    <source>
        <dbReference type="Proteomes" id="UP000250078"/>
    </source>
</evidence>
<dbReference type="EMBL" id="KV748242">
    <property type="protein sequence ID" value="OCK88490.1"/>
    <property type="molecule type" value="Genomic_DNA"/>
</dbReference>